<comment type="caution">
    <text evidence="1">The sequence shown here is derived from an EMBL/GenBank/DDBJ whole genome shotgun (WGS) entry which is preliminary data.</text>
</comment>
<dbReference type="EMBL" id="CM042885">
    <property type="protein sequence ID" value="KAI4366050.1"/>
    <property type="molecule type" value="Genomic_DNA"/>
</dbReference>
<gene>
    <name evidence="1" type="ORF">MLD38_021974</name>
</gene>
<accession>A0ACB9QL63</accession>
<proteinExistence type="predicted"/>
<keyword evidence="2" id="KW-1185">Reference proteome</keyword>
<organism evidence="1 2">
    <name type="scientific">Melastoma candidum</name>
    <dbReference type="NCBI Taxonomy" id="119954"/>
    <lineage>
        <taxon>Eukaryota</taxon>
        <taxon>Viridiplantae</taxon>
        <taxon>Streptophyta</taxon>
        <taxon>Embryophyta</taxon>
        <taxon>Tracheophyta</taxon>
        <taxon>Spermatophyta</taxon>
        <taxon>Magnoliopsida</taxon>
        <taxon>eudicotyledons</taxon>
        <taxon>Gunneridae</taxon>
        <taxon>Pentapetalae</taxon>
        <taxon>rosids</taxon>
        <taxon>malvids</taxon>
        <taxon>Myrtales</taxon>
        <taxon>Melastomataceae</taxon>
        <taxon>Melastomatoideae</taxon>
        <taxon>Melastomateae</taxon>
        <taxon>Melastoma</taxon>
    </lineage>
</organism>
<evidence type="ECO:0000313" key="2">
    <source>
        <dbReference type="Proteomes" id="UP001057402"/>
    </source>
</evidence>
<sequence>MNRRSHVTELGCISCEEHIDIRAGKEGSGPNCPRSRPSTSPPSARILRIRVQGMKKDLGPNDSEEVSTMMPGVIAQFNGSEIQSMLQRWFQQANDHFWDENVGRNYLHEMGSSFVRLSYQLWDVNKFGSKMAMPSVAYTLLSSKMGSSLKLFWSEYSRYGGASNHQQRNQKSNLNHLHEDHPRKGEKRTLSPSGTLAAITDSLGRILLLDTQALVDVRLWKGYRDASCLFMEMLVNRNSGDSSSLNLETTKSDYSLSLAIHTPRKGIIEVWQMRTGLGWWLSRVPKDARYCSRLTGSGHWDHLVTINPLEIYIMNGDSGQIYVLNRHVKL</sequence>
<protein>
    <submittedName>
        <fullName evidence="1">Uncharacterized protein</fullName>
    </submittedName>
</protein>
<evidence type="ECO:0000313" key="1">
    <source>
        <dbReference type="EMBL" id="KAI4366050.1"/>
    </source>
</evidence>
<reference evidence="2" key="1">
    <citation type="journal article" date="2023" name="Front. Plant Sci.">
        <title>Chromosomal-level genome assembly of Melastoma candidum provides insights into trichome evolution.</title>
        <authorList>
            <person name="Zhong Y."/>
            <person name="Wu W."/>
            <person name="Sun C."/>
            <person name="Zou P."/>
            <person name="Liu Y."/>
            <person name="Dai S."/>
            <person name="Zhou R."/>
        </authorList>
    </citation>
    <scope>NUCLEOTIDE SEQUENCE [LARGE SCALE GENOMIC DNA]</scope>
</reference>
<dbReference type="Proteomes" id="UP001057402">
    <property type="component" value="Chromosome 6"/>
</dbReference>
<name>A0ACB9QL63_9MYRT</name>